<dbReference type="AlphaFoldDB" id="A0A1X2I6H2"/>
<accession>A0A1X2I6H2</accession>
<evidence type="ECO:0000313" key="1">
    <source>
        <dbReference type="EMBL" id="ORZ10429.1"/>
    </source>
</evidence>
<gene>
    <name evidence="1" type="ORF">BCR42DRAFT_422362</name>
</gene>
<sequence>MLTMISSSNHYHSDFLNCLNDGFSLLGGNDDYLFGANVLCLKFCAGRLTLTMSRRDSRTNCLNSQIFFVAVTLDGFCADDYGFTLDSINVKADWVGVHRHLLSLPGVSSSTVKKSKMDIPHSVSWRKWHANDSDYGIFIDQDPFHPDQHRVTDFDSPCHADADSFILSPSVSSSSTSSSWTSCNYLSPPGSPLLNATMTLSLYNNEDELEEYDELTNASLVNLIQETLQYIHSSPSHHSYSTELESLVPKMGNFLSNSL</sequence>
<comment type="caution">
    <text evidence="1">The sequence shown here is derived from an EMBL/GenBank/DDBJ whole genome shotgun (WGS) entry which is preliminary data.</text>
</comment>
<keyword evidence="2" id="KW-1185">Reference proteome</keyword>
<proteinExistence type="predicted"/>
<organism evidence="1 2">
    <name type="scientific">Absidia repens</name>
    <dbReference type="NCBI Taxonomy" id="90262"/>
    <lineage>
        <taxon>Eukaryota</taxon>
        <taxon>Fungi</taxon>
        <taxon>Fungi incertae sedis</taxon>
        <taxon>Mucoromycota</taxon>
        <taxon>Mucoromycotina</taxon>
        <taxon>Mucoromycetes</taxon>
        <taxon>Mucorales</taxon>
        <taxon>Cunninghamellaceae</taxon>
        <taxon>Absidia</taxon>
    </lineage>
</organism>
<protein>
    <submittedName>
        <fullName evidence="1">Uncharacterized protein</fullName>
    </submittedName>
</protein>
<evidence type="ECO:0000313" key="2">
    <source>
        <dbReference type="Proteomes" id="UP000193560"/>
    </source>
</evidence>
<dbReference type="Proteomes" id="UP000193560">
    <property type="component" value="Unassembled WGS sequence"/>
</dbReference>
<reference evidence="1 2" key="1">
    <citation type="submission" date="2016-07" db="EMBL/GenBank/DDBJ databases">
        <title>Pervasive Adenine N6-methylation of Active Genes in Fungi.</title>
        <authorList>
            <consortium name="DOE Joint Genome Institute"/>
            <person name="Mondo S.J."/>
            <person name="Dannebaum R.O."/>
            <person name="Kuo R.C."/>
            <person name="Labutti K."/>
            <person name="Haridas S."/>
            <person name="Kuo A."/>
            <person name="Salamov A."/>
            <person name="Ahrendt S.R."/>
            <person name="Lipzen A."/>
            <person name="Sullivan W."/>
            <person name="Andreopoulos W.B."/>
            <person name="Clum A."/>
            <person name="Lindquist E."/>
            <person name="Daum C."/>
            <person name="Ramamoorthy G.K."/>
            <person name="Gryganskyi A."/>
            <person name="Culley D."/>
            <person name="Magnuson J.K."/>
            <person name="James T.Y."/>
            <person name="O'Malley M.A."/>
            <person name="Stajich J.E."/>
            <person name="Spatafora J.W."/>
            <person name="Visel A."/>
            <person name="Grigoriev I.V."/>
        </authorList>
    </citation>
    <scope>NUCLEOTIDE SEQUENCE [LARGE SCALE GENOMIC DNA]</scope>
    <source>
        <strain evidence="1 2">NRRL 1336</strain>
    </source>
</reference>
<dbReference type="EMBL" id="MCGE01000024">
    <property type="protein sequence ID" value="ORZ10429.1"/>
    <property type="molecule type" value="Genomic_DNA"/>
</dbReference>
<name>A0A1X2I6H2_9FUNG</name>